<sequence length="66" mass="7448">TIDIGPRSLPGVGHESMSSLQRAIETMEEKGLQEDPRYSQLLALRARQSNMGEKQAFNAQQLHQLR</sequence>
<dbReference type="Proteomes" id="UP000752696">
    <property type="component" value="Unassembled WGS sequence"/>
</dbReference>
<feature type="non-terminal residue" evidence="1">
    <location>
        <position position="66"/>
    </location>
</feature>
<evidence type="ECO:0000313" key="2">
    <source>
        <dbReference type="Proteomes" id="UP000752696"/>
    </source>
</evidence>
<protein>
    <submittedName>
        <fullName evidence="1">Uncharacterized protein</fullName>
    </submittedName>
</protein>
<feature type="non-terminal residue" evidence="1">
    <location>
        <position position="1"/>
    </location>
</feature>
<gene>
    <name evidence="1" type="ORF">MHI_LOCUS848841</name>
</gene>
<evidence type="ECO:0000313" key="1">
    <source>
        <dbReference type="EMBL" id="CAD1479278.1"/>
    </source>
</evidence>
<name>A0A6V7HFY7_9HYME</name>
<organism evidence="1 2">
    <name type="scientific">Heterotrigona itama</name>
    <dbReference type="NCBI Taxonomy" id="395501"/>
    <lineage>
        <taxon>Eukaryota</taxon>
        <taxon>Metazoa</taxon>
        <taxon>Ecdysozoa</taxon>
        <taxon>Arthropoda</taxon>
        <taxon>Hexapoda</taxon>
        <taxon>Insecta</taxon>
        <taxon>Pterygota</taxon>
        <taxon>Neoptera</taxon>
        <taxon>Endopterygota</taxon>
        <taxon>Hymenoptera</taxon>
        <taxon>Apocrita</taxon>
        <taxon>Aculeata</taxon>
        <taxon>Apoidea</taxon>
        <taxon>Anthophila</taxon>
        <taxon>Apidae</taxon>
        <taxon>Heterotrigona</taxon>
    </lineage>
</organism>
<comment type="caution">
    <text evidence="1">The sequence shown here is derived from an EMBL/GenBank/DDBJ whole genome shotgun (WGS) entry which is preliminary data.</text>
</comment>
<proteinExistence type="predicted"/>
<reference evidence="1" key="1">
    <citation type="submission" date="2020-07" db="EMBL/GenBank/DDBJ databases">
        <authorList>
            <person name="Nazaruddin N."/>
        </authorList>
    </citation>
    <scope>NUCLEOTIDE SEQUENCE</scope>
</reference>
<dbReference type="AlphaFoldDB" id="A0A6V7HFY7"/>
<dbReference type="EMBL" id="CAJDYZ010011279">
    <property type="protein sequence ID" value="CAD1479278.1"/>
    <property type="molecule type" value="Genomic_DNA"/>
</dbReference>
<accession>A0A6V7HFY7</accession>
<keyword evidence="2" id="KW-1185">Reference proteome</keyword>
<dbReference type="OrthoDB" id="5857104at2759"/>